<evidence type="ECO:0000313" key="2">
    <source>
        <dbReference type="Proteomes" id="UP000799755"/>
    </source>
</evidence>
<accession>A0ACB6QH52</accession>
<protein>
    <submittedName>
        <fullName evidence="1">Uncharacterized protein</fullName>
    </submittedName>
</protein>
<organism evidence="1 2">
    <name type="scientific">Lindgomyces ingoldianus</name>
    <dbReference type="NCBI Taxonomy" id="673940"/>
    <lineage>
        <taxon>Eukaryota</taxon>
        <taxon>Fungi</taxon>
        <taxon>Dikarya</taxon>
        <taxon>Ascomycota</taxon>
        <taxon>Pezizomycotina</taxon>
        <taxon>Dothideomycetes</taxon>
        <taxon>Pleosporomycetidae</taxon>
        <taxon>Pleosporales</taxon>
        <taxon>Lindgomycetaceae</taxon>
        <taxon>Lindgomyces</taxon>
    </lineage>
</organism>
<keyword evidence="2" id="KW-1185">Reference proteome</keyword>
<dbReference type="EMBL" id="MU003525">
    <property type="protein sequence ID" value="KAF2466261.1"/>
    <property type="molecule type" value="Genomic_DNA"/>
</dbReference>
<sequence length="142" mass="15543">MQGYAGIFHRSWFSSLSALFHTGATVVGYQRGTNKIKANLRSTNGEEGRIESPAEPDSFAAKQRKHAGVFESDMNPRLGKSRGKKITAGMITILRTFSLIAAPGYPLTSEPLSLTCKVIRIDASINKPYNYGTPRKQPLGLE</sequence>
<name>A0ACB6QH52_9PLEO</name>
<comment type="caution">
    <text evidence="1">The sequence shown here is derived from an EMBL/GenBank/DDBJ whole genome shotgun (WGS) entry which is preliminary data.</text>
</comment>
<reference evidence="1" key="1">
    <citation type="journal article" date="2020" name="Stud. Mycol.">
        <title>101 Dothideomycetes genomes: a test case for predicting lifestyles and emergence of pathogens.</title>
        <authorList>
            <person name="Haridas S."/>
            <person name="Albert R."/>
            <person name="Binder M."/>
            <person name="Bloem J."/>
            <person name="Labutti K."/>
            <person name="Salamov A."/>
            <person name="Andreopoulos B."/>
            <person name="Baker S."/>
            <person name="Barry K."/>
            <person name="Bills G."/>
            <person name="Bluhm B."/>
            <person name="Cannon C."/>
            <person name="Castanera R."/>
            <person name="Culley D."/>
            <person name="Daum C."/>
            <person name="Ezra D."/>
            <person name="Gonzalez J."/>
            <person name="Henrissat B."/>
            <person name="Kuo A."/>
            <person name="Liang C."/>
            <person name="Lipzen A."/>
            <person name="Lutzoni F."/>
            <person name="Magnuson J."/>
            <person name="Mondo S."/>
            <person name="Nolan M."/>
            <person name="Ohm R."/>
            <person name="Pangilinan J."/>
            <person name="Park H.-J."/>
            <person name="Ramirez L."/>
            <person name="Alfaro M."/>
            <person name="Sun H."/>
            <person name="Tritt A."/>
            <person name="Yoshinaga Y."/>
            <person name="Zwiers L.-H."/>
            <person name="Turgeon B."/>
            <person name="Goodwin S."/>
            <person name="Spatafora J."/>
            <person name="Crous P."/>
            <person name="Grigoriev I."/>
        </authorList>
    </citation>
    <scope>NUCLEOTIDE SEQUENCE</scope>
    <source>
        <strain evidence="1">ATCC 200398</strain>
    </source>
</reference>
<proteinExistence type="predicted"/>
<gene>
    <name evidence="1" type="ORF">BDR25DRAFT_359629</name>
</gene>
<evidence type="ECO:0000313" key="1">
    <source>
        <dbReference type="EMBL" id="KAF2466261.1"/>
    </source>
</evidence>
<dbReference type="Proteomes" id="UP000799755">
    <property type="component" value="Unassembled WGS sequence"/>
</dbReference>